<dbReference type="PANTHER" id="PTHR22948">
    <property type="entry name" value="TUDOR DOMAIN CONTAINING PROTEIN"/>
    <property type="match status" value="1"/>
</dbReference>
<dbReference type="InterPro" id="IPR025605">
    <property type="entry name" value="OST-HTH/LOTUS_dom"/>
</dbReference>
<name>A0A7K6APC7_UPUEP</name>
<dbReference type="PROSITE" id="PS50304">
    <property type="entry name" value="TUDOR"/>
    <property type="match status" value="1"/>
</dbReference>
<dbReference type="SUPFAM" id="SSF63748">
    <property type="entry name" value="Tudor/PWWP/MBT"/>
    <property type="match status" value="1"/>
</dbReference>
<feature type="domain" description="HTH OST-type" evidence="11">
    <location>
        <begin position="7"/>
        <end position="80"/>
    </location>
</feature>
<dbReference type="PROSITE" id="PS51644">
    <property type="entry name" value="HTH_OST"/>
    <property type="match status" value="2"/>
</dbReference>
<feature type="region of interest" description="Disordered" evidence="9">
    <location>
        <begin position="201"/>
        <end position="226"/>
    </location>
</feature>
<evidence type="ECO:0000256" key="8">
    <source>
        <dbReference type="ARBA" id="ARBA00022871"/>
    </source>
</evidence>
<dbReference type="Gene3D" id="2.40.50.90">
    <property type="match status" value="1"/>
</dbReference>
<reference evidence="12 13" key="1">
    <citation type="submission" date="2019-09" db="EMBL/GenBank/DDBJ databases">
        <title>Bird 10,000 Genomes (B10K) Project - Family phase.</title>
        <authorList>
            <person name="Zhang G."/>
        </authorList>
    </citation>
    <scope>NUCLEOTIDE SEQUENCE [LARGE SCALE GENOMIC DNA]</scope>
    <source>
        <strain evidence="12">B10K-DU-012-37</strain>
    </source>
</reference>
<evidence type="ECO:0000256" key="1">
    <source>
        <dbReference type="ARBA" id="ARBA00004496"/>
    </source>
</evidence>
<dbReference type="Gene3D" id="2.30.30.140">
    <property type="match status" value="1"/>
</dbReference>
<evidence type="ECO:0000259" key="10">
    <source>
        <dbReference type="PROSITE" id="PS50304"/>
    </source>
</evidence>
<dbReference type="Pfam" id="PF12872">
    <property type="entry name" value="OST-HTH"/>
    <property type="match status" value="2"/>
</dbReference>
<proteinExistence type="inferred from homology"/>
<comment type="caution">
    <text evidence="12">The sequence shown here is derived from an EMBL/GenBank/DDBJ whole genome shotgun (WGS) entry which is preliminary data.</text>
</comment>
<sequence>MSEPAQRMEVLKKEVRSLLIAAKEGLTPSELEQEYLAMIGRPLPLHELGFQSALELVAGLPDVVSISPWKNGTVILKDFLSIEAIADETTKEIAKLVARQKSAGTRKKSAAVRAGAAAPSGRGRAPTLPVLVKTELQDLLSSSPVLLSDFAKAFFRRFGRDFQYTQYGFSSLTEVLSSVSDMVAVKRTRAGSLLTLKCMPSETQKEEAPRAPAVEVPPLEPSFDTESVHSLPEEVGEPVEVQAVTLADSTEQPQDLEQSLLEKLVLAAEIPPDAVQDGSLRGLPPLERRCMVGVFVGFIISPGQFYIHVCTRETDDELLELMIEMRRCYSDGHVCERYAMPEASVRPGQLCCVVTANWWYRAVIHRAAGDQEVEVFYADYGNLEIVHTSRLRFLKWCYLQLPAQAIPCSLAGVKPAEGTWSRAATLLFEDLCGSNLLVGIVDEYVNGVLHLLLCDTSKENDVYFHRVLSDGGHACICEENVPSQGFTELNPVALYIQPS</sequence>
<dbReference type="SMART" id="SM00333">
    <property type="entry name" value="TUDOR"/>
    <property type="match status" value="1"/>
</dbReference>
<feature type="domain" description="Tudor" evidence="10">
    <location>
        <begin position="344"/>
        <end position="401"/>
    </location>
</feature>
<protein>
    <recommendedName>
        <fullName evidence="3">Tudor domain-containing protein 5</fullName>
    </recommendedName>
</protein>
<dbReference type="OrthoDB" id="10052065at2759"/>
<dbReference type="EMBL" id="VZRI01003780">
    <property type="protein sequence ID" value="NWU91923.1"/>
    <property type="molecule type" value="Genomic_DNA"/>
</dbReference>
<keyword evidence="13" id="KW-1185">Reference proteome</keyword>
<dbReference type="GO" id="GO:0030154">
    <property type="term" value="P:cell differentiation"/>
    <property type="evidence" value="ECO:0007669"/>
    <property type="project" value="UniProtKB-KW"/>
</dbReference>
<dbReference type="PANTHER" id="PTHR22948:SF19">
    <property type="entry name" value="TUDOR DOMAIN-CONTAINING PROTEIN 5"/>
    <property type="match status" value="1"/>
</dbReference>
<evidence type="ECO:0000313" key="12">
    <source>
        <dbReference type="EMBL" id="NWU91923.1"/>
    </source>
</evidence>
<dbReference type="AlphaFoldDB" id="A0A7K6APC7"/>
<dbReference type="Gene3D" id="3.30.420.610">
    <property type="entry name" value="LOTUS domain-like"/>
    <property type="match status" value="2"/>
</dbReference>
<dbReference type="Pfam" id="PF00567">
    <property type="entry name" value="TUDOR"/>
    <property type="match status" value="1"/>
</dbReference>
<dbReference type="InterPro" id="IPR041966">
    <property type="entry name" value="LOTUS-like"/>
</dbReference>
<accession>A0A7K6APC7</accession>
<keyword evidence="8" id="KW-0744">Spermatogenesis</keyword>
<evidence type="ECO:0000256" key="3">
    <source>
        <dbReference type="ARBA" id="ARBA00013420"/>
    </source>
</evidence>
<dbReference type="GO" id="GO:0007283">
    <property type="term" value="P:spermatogenesis"/>
    <property type="evidence" value="ECO:0007669"/>
    <property type="project" value="UniProtKB-KW"/>
</dbReference>
<evidence type="ECO:0000256" key="2">
    <source>
        <dbReference type="ARBA" id="ARBA00010384"/>
    </source>
</evidence>
<evidence type="ECO:0000256" key="7">
    <source>
        <dbReference type="ARBA" id="ARBA00022782"/>
    </source>
</evidence>
<feature type="domain" description="HTH OST-type" evidence="11">
    <location>
        <begin position="124"/>
        <end position="199"/>
    </location>
</feature>
<gene>
    <name evidence="12" type="primary">Tdrd5_1</name>
    <name evidence="12" type="ORF">UPUEPO_R01846</name>
</gene>
<comment type="subcellular location">
    <subcellularLocation>
        <location evidence="1">Cytoplasm</location>
    </subcellularLocation>
</comment>
<evidence type="ECO:0000313" key="13">
    <source>
        <dbReference type="Proteomes" id="UP000544127"/>
    </source>
</evidence>
<evidence type="ECO:0000256" key="4">
    <source>
        <dbReference type="ARBA" id="ARBA00022473"/>
    </source>
</evidence>
<dbReference type="Proteomes" id="UP000544127">
    <property type="component" value="Unassembled WGS sequence"/>
</dbReference>
<dbReference type="GO" id="GO:0005737">
    <property type="term" value="C:cytoplasm"/>
    <property type="evidence" value="ECO:0007669"/>
    <property type="project" value="UniProtKB-SubCell"/>
</dbReference>
<keyword evidence="7" id="KW-0221">Differentiation</keyword>
<feature type="non-terminal residue" evidence="12">
    <location>
        <position position="1"/>
    </location>
</feature>
<organism evidence="12 13">
    <name type="scientific">Upupa epops</name>
    <name type="common">Eurasian hoopoe</name>
    <dbReference type="NCBI Taxonomy" id="57439"/>
    <lineage>
        <taxon>Eukaryota</taxon>
        <taxon>Metazoa</taxon>
        <taxon>Chordata</taxon>
        <taxon>Craniata</taxon>
        <taxon>Vertebrata</taxon>
        <taxon>Euteleostomi</taxon>
        <taxon>Archelosauria</taxon>
        <taxon>Archosauria</taxon>
        <taxon>Dinosauria</taxon>
        <taxon>Saurischia</taxon>
        <taxon>Theropoda</taxon>
        <taxon>Coelurosauria</taxon>
        <taxon>Aves</taxon>
        <taxon>Neognathae</taxon>
        <taxon>Neoaves</taxon>
        <taxon>Telluraves</taxon>
        <taxon>Coraciimorphae</taxon>
        <taxon>Bucerotiformes</taxon>
        <taxon>Upupidae</taxon>
        <taxon>Upupa</taxon>
    </lineage>
</organism>
<dbReference type="InterPro" id="IPR035437">
    <property type="entry name" value="SNase_OB-fold_sf"/>
</dbReference>
<evidence type="ECO:0000256" key="9">
    <source>
        <dbReference type="SAM" id="MobiDB-lite"/>
    </source>
</evidence>
<evidence type="ECO:0000259" key="11">
    <source>
        <dbReference type="PROSITE" id="PS51644"/>
    </source>
</evidence>
<keyword evidence="6" id="KW-0677">Repeat</keyword>
<dbReference type="InterPro" id="IPR050621">
    <property type="entry name" value="Tudor_domain_containing"/>
</dbReference>
<keyword evidence="5" id="KW-0963">Cytoplasm</keyword>
<feature type="non-terminal residue" evidence="12">
    <location>
        <position position="499"/>
    </location>
</feature>
<evidence type="ECO:0000256" key="5">
    <source>
        <dbReference type="ARBA" id="ARBA00022490"/>
    </source>
</evidence>
<comment type="similarity">
    <text evidence="2">Belongs to the TDRD5 family.</text>
</comment>
<dbReference type="InterPro" id="IPR002999">
    <property type="entry name" value="Tudor"/>
</dbReference>
<keyword evidence="4" id="KW-0217">Developmental protein</keyword>
<evidence type="ECO:0000256" key="6">
    <source>
        <dbReference type="ARBA" id="ARBA00022737"/>
    </source>
</evidence>